<dbReference type="InterPro" id="IPR035090">
    <property type="entry name" value="Pyridoxal_P_attach_site"/>
</dbReference>
<keyword evidence="11" id="KW-1185">Reference proteome</keyword>
<comment type="cofactor">
    <cofactor evidence="2 9">
        <name>pyridoxal 5'-phosphate</name>
        <dbReference type="ChEBI" id="CHEBI:597326"/>
    </cofactor>
</comment>
<keyword evidence="6 9" id="KW-0808">Transferase</keyword>
<dbReference type="GO" id="GO:0008184">
    <property type="term" value="F:glycogen phosphorylase activity"/>
    <property type="evidence" value="ECO:0007669"/>
    <property type="project" value="InterPro"/>
</dbReference>
<evidence type="ECO:0000256" key="7">
    <source>
        <dbReference type="ARBA" id="ARBA00022898"/>
    </source>
</evidence>
<dbReference type="InterPro" id="IPR011833">
    <property type="entry name" value="Glycg_phsphrylas"/>
</dbReference>
<dbReference type="PANTHER" id="PTHR11468:SF3">
    <property type="entry name" value="GLYCOGEN PHOSPHORYLASE, LIVER FORM"/>
    <property type="match status" value="1"/>
</dbReference>
<gene>
    <name evidence="10" type="primary">GPH1</name>
    <name evidence="10" type="ORF">CcCBS67573_g08865</name>
</gene>
<keyword evidence="8 9" id="KW-0119">Carbohydrate metabolism</keyword>
<evidence type="ECO:0000313" key="10">
    <source>
        <dbReference type="EMBL" id="TPX62002.1"/>
    </source>
</evidence>
<reference evidence="10 11" key="1">
    <citation type="journal article" date="2019" name="Sci. Rep.">
        <title>Comparative genomics of chytrid fungi reveal insights into the obligate biotrophic and pathogenic lifestyle of Synchytrium endobioticum.</title>
        <authorList>
            <person name="van de Vossenberg B.T.L.H."/>
            <person name="Warris S."/>
            <person name="Nguyen H.D.T."/>
            <person name="van Gent-Pelzer M.P.E."/>
            <person name="Joly D.L."/>
            <person name="van de Geest H.C."/>
            <person name="Bonants P.J.M."/>
            <person name="Smith D.S."/>
            <person name="Levesque C.A."/>
            <person name="van der Lee T.A.J."/>
        </authorList>
    </citation>
    <scope>NUCLEOTIDE SEQUENCE [LARGE SCALE GENOMIC DNA]</scope>
    <source>
        <strain evidence="10 11">CBS 675.73</strain>
    </source>
</reference>
<dbReference type="Gene3D" id="3.40.50.2000">
    <property type="entry name" value="Glycogen Phosphorylase B"/>
    <property type="match status" value="2"/>
</dbReference>
<dbReference type="EC" id="2.4.1.1" evidence="9"/>
<comment type="catalytic activity">
    <reaction evidence="1 9">
        <text>[(1-&gt;4)-alpha-D-glucosyl](n) + phosphate = [(1-&gt;4)-alpha-D-glucosyl](n-1) + alpha-D-glucose 1-phosphate</text>
        <dbReference type="Rhea" id="RHEA:41732"/>
        <dbReference type="Rhea" id="RHEA-COMP:9584"/>
        <dbReference type="Rhea" id="RHEA-COMP:9586"/>
        <dbReference type="ChEBI" id="CHEBI:15444"/>
        <dbReference type="ChEBI" id="CHEBI:43474"/>
        <dbReference type="ChEBI" id="CHEBI:58601"/>
        <dbReference type="EC" id="2.4.1.1"/>
    </reaction>
</comment>
<dbReference type="Proteomes" id="UP000320333">
    <property type="component" value="Unassembled WGS sequence"/>
</dbReference>
<dbReference type="PANTHER" id="PTHR11468">
    <property type="entry name" value="GLYCOGEN PHOSPHORYLASE"/>
    <property type="match status" value="1"/>
</dbReference>
<keyword evidence="5 9" id="KW-0328">Glycosyltransferase</keyword>
<evidence type="ECO:0000256" key="5">
    <source>
        <dbReference type="ARBA" id="ARBA00022676"/>
    </source>
</evidence>
<name>A0A507EE19_9FUNG</name>
<protein>
    <recommendedName>
        <fullName evidence="9">Alpha-1,4 glucan phosphorylase</fullName>
        <ecNumber evidence="9">2.4.1.1</ecNumber>
    </recommendedName>
</protein>
<comment type="caution">
    <text evidence="10">The sequence shown here is derived from an EMBL/GenBank/DDBJ whole genome shotgun (WGS) entry which is preliminary data.</text>
</comment>
<evidence type="ECO:0000256" key="9">
    <source>
        <dbReference type="RuleBase" id="RU000587"/>
    </source>
</evidence>
<dbReference type="GO" id="GO:0005980">
    <property type="term" value="P:glycogen catabolic process"/>
    <property type="evidence" value="ECO:0007669"/>
    <property type="project" value="TreeGrafter"/>
</dbReference>
<comment type="function">
    <text evidence="9">Allosteric enzyme that catalyzes the rate-limiting step in glycogen catabolism, the phosphorolytic cleavage of glycogen to produce glucose-1-phosphate, and plays a central role in maintaining cellular and organismal glucose homeostasis.</text>
</comment>
<dbReference type="AlphaFoldDB" id="A0A507EE19"/>
<dbReference type="STRING" id="246404.A0A507EE19"/>
<evidence type="ECO:0000313" key="11">
    <source>
        <dbReference type="Proteomes" id="UP000320333"/>
    </source>
</evidence>
<organism evidence="10 11">
    <name type="scientific">Chytriomyces confervae</name>
    <dbReference type="NCBI Taxonomy" id="246404"/>
    <lineage>
        <taxon>Eukaryota</taxon>
        <taxon>Fungi</taxon>
        <taxon>Fungi incertae sedis</taxon>
        <taxon>Chytridiomycota</taxon>
        <taxon>Chytridiomycota incertae sedis</taxon>
        <taxon>Chytridiomycetes</taxon>
        <taxon>Chytridiales</taxon>
        <taxon>Chytriomycetaceae</taxon>
        <taxon>Chytriomyces</taxon>
    </lineage>
</organism>
<dbReference type="PROSITE" id="PS00102">
    <property type="entry name" value="PHOSPHORYLASE"/>
    <property type="match status" value="1"/>
</dbReference>
<keyword evidence="4" id="KW-0021">Allosteric enzyme</keyword>
<dbReference type="GO" id="GO:0030170">
    <property type="term" value="F:pyridoxal phosphate binding"/>
    <property type="evidence" value="ECO:0007669"/>
    <property type="project" value="InterPro"/>
</dbReference>
<dbReference type="FunFam" id="3.40.50.2000:FF:000003">
    <property type="entry name" value="Alpha-1,4 glucan phosphorylase"/>
    <property type="match status" value="1"/>
</dbReference>
<evidence type="ECO:0000256" key="2">
    <source>
        <dbReference type="ARBA" id="ARBA00001933"/>
    </source>
</evidence>
<evidence type="ECO:0000256" key="8">
    <source>
        <dbReference type="ARBA" id="ARBA00023277"/>
    </source>
</evidence>
<comment type="similarity">
    <text evidence="3 9">Belongs to the glycogen phosphorylase family.</text>
</comment>
<dbReference type="InterPro" id="IPR000811">
    <property type="entry name" value="Glyco_trans_35"/>
</dbReference>
<evidence type="ECO:0000256" key="6">
    <source>
        <dbReference type="ARBA" id="ARBA00022679"/>
    </source>
</evidence>
<keyword evidence="7 9" id="KW-0663">Pyridoxal phosphate</keyword>
<sequence length="543" mass="61727">MVGKTLRLKQQYFFVSATLQDIIRRFKKSNLPWSQFPNQVSIQLNDTHPTLGIAELQRILVDEEGLLWDEAWDIVTKTYSFTNHTVLPEALEKWAVPLMQDLLPRLMMIIFDINLYFLQKVERVFPGDRDRLRRMSIVIEGQPQYISMAHLAVVGSHTVNGVAALHSELVKSMLFQDFVEYFGESRFTNVTNGVTPRRWLHQANPRLSNLIASKLGNENFLKHLNELTRLKAFAAEPTFQKDWMEIKYQNKVRLANYIRAHCGVDVSPDALFDIQCKRFHEYKRQFMNILGVIHRYKRLKALSPEDRAKETKKVVIFAGKSAPGYYIAKLIIKLINNAAEVINEDPDTAEYLKLVFIPNYNVSLAEIIIPASDISQHISTAGTEASGTSNMKFVLNGGLIIGTVDGANIEIGEEVGEENIWLFGALTPDVEDIRHDQRYHSLALDPELDLVIKSIQSGDFGEPYIFEPLVSTLTVGHDFYIISKDFPAYLETLGAIDVAFKDKSAWAKKSINAAASMGKFSSDRSIEEYAQRIWNIEPVTVPK</sequence>
<dbReference type="EMBL" id="QEAP01000651">
    <property type="protein sequence ID" value="TPX62002.1"/>
    <property type="molecule type" value="Genomic_DNA"/>
</dbReference>
<evidence type="ECO:0000256" key="3">
    <source>
        <dbReference type="ARBA" id="ARBA00006047"/>
    </source>
</evidence>
<dbReference type="OrthoDB" id="9215500at2759"/>
<evidence type="ECO:0000256" key="4">
    <source>
        <dbReference type="ARBA" id="ARBA00022533"/>
    </source>
</evidence>
<dbReference type="Pfam" id="PF00343">
    <property type="entry name" value="Phosphorylase"/>
    <property type="match status" value="1"/>
</dbReference>
<proteinExistence type="inferred from homology"/>
<dbReference type="NCBIfam" id="TIGR02093">
    <property type="entry name" value="P_ylase"/>
    <property type="match status" value="1"/>
</dbReference>
<dbReference type="GO" id="GO:0005737">
    <property type="term" value="C:cytoplasm"/>
    <property type="evidence" value="ECO:0007669"/>
    <property type="project" value="TreeGrafter"/>
</dbReference>
<evidence type="ECO:0000256" key="1">
    <source>
        <dbReference type="ARBA" id="ARBA00001275"/>
    </source>
</evidence>
<dbReference type="SUPFAM" id="SSF53756">
    <property type="entry name" value="UDP-Glycosyltransferase/glycogen phosphorylase"/>
    <property type="match status" value="1"/>
</dbReference>
<accession>A0A507EE19</accession>